<dbReference type="EMBL" id="BGZK01000221">
    <property type="protein sequence ID" value="GBP29536.1"/>
    <property type="molecule type" value="Genomic_DNA"/>
</dbReference>
<protein>
    <submittedName>
        <fullName evidence="1">Uncharacterized protein</fullName>
    </submittedName>
</protein>
<gene>
    <name evidence="1" type="ORF">EVAR_93333_1</name>
</gene>
<keyword evidence="2" id="KW-1185">Reference proteome</keyword>
<sequence>MYVEAVRDFLDGKWLFIKPLAFARDYVIDRSRLSTIIPMLFLQPISSSLIPIPSLLLVPKLDFVGTSAFPGIALRLFQLGPHAEHLHLTAITLQAGEGPSNNSRASSEGHSNTGSDLVGARLRSQLFMDRMRCDVNINHLSTYSMEKAKSPAAVRLFPTVIYSHVDGPFDFGAGGTFRLRNM</sequence>
<proteinExistence type="predicted"/>
<evidence type="ECO:0000313" key="1">
    <source>
        <dbReference type="EMBL" id="GBP29536.1"/>
    </source>
</evidence>
<organism evidence="1 2">
    <name type="scientific">Eumeta variegata</name>
    <name type="common">Bagworm moth</name>
    <name type="synonym">Eumeta japonica</name>
    <dbReference type="NCBI Taxonomy" id="151549"/>
    <lineage>
        <taxon>Eukaryota</taxon>
        <taxon>Metazoa</taxon>
        <taxon>Ecdysozoa</taxon>
        <taxon>Arthropoda</taxon>
        <taxon>Hexapoda</taxon>
        <taxon>Insecta</taxon>
        <taxon>Pterygota</taxon>
        <taxon>Neoptera</taxon>
        <taxon>Endopterygota</taxon>
        <taxon>Lepidoptera</taxon>
        <taxon>Glossata</taxon>
        <taxon>Ditrysia</taxon>
        <taxon>Tineoidea</taxon>
        <taxon>Psychidae</taxon>
        <taxon>Oiketicinae</taxon>
        <taxon>Eumeta</taxon>
    </lineage>
</organism>
<comment type="caution">
    <text evidence="1">The sequence shown here is derived from an EMBL/GenBank/DDBJ whole genome shotgun (WGS) entry which is preliminary data.</text>
</comment>
<dbReference type="AlphaFoldDB" id="A0A4C1UU77"/>
<dbReference type="Proteomes" id="UP000299102">
    <property type="component" value="Unassembled WGS sequence"/>
</dbReference>
<name>A0A4C1UU77_EUMVA</name>
<reference evidence="1 2" key="1">
    <citation type="journal article" date="2019" name="Commun. Biol.">
        <title>The bagworm genome reveals a unique fibroin gene that provides high tensile strength.</title>
        <authorList>
            <person name="Kono N."/>
            <person name="Nakamura H."/>
            <person name="Ohtoshi R."/>
            <person name="Tomita M."/>
            <person name="Numata K."/>
            <person name="Arakawa K."/>
        </authorList>
    </citation>
    <scope>NUCLEOTIDE SEQUENCE [LARGE SCALE GENOMIC DNA]</scope>
</reference>
<evidence type="ECO:0000313" key="2">
    <source>
        <dbReference type="Proteomes" id="UP000299102"/>
    </source>
</evidence>
<accession>A0A4C1UU77</accession>